<dbReference type="PANTHER" id="PTHR43289:SF34">
    <property type="entry name" value="SERINE_THREONINE-PROTEIN KINASE YBDM-RELATED"/>
    <property type="match status" value="1"/>
</dbReference>
<keyword evidence="11" id="KW-0812">Transmembrane</keyword>
<feature type="binding site" evidence="9">
    <location>
        <position position="40"/>
    </location>
    <ligand>
        <name>ATP</name>
        <dbReference type="ChEBI" id="CHEBI:30616"/>
    </ligand>
</feature>
<reference evidence="14 15" key="1">
    <citation type="journal article" date="2015" name="Genome Announc.">
        <title>Expanding the biotechnology potential of lactobacilli through comparative genomics of 213 strains and associated genera.</title>
        <authorList>
            <person name="Sun Z."/>
            <person name="Harris H.M."/>
            <person name="McCann A."/>
            <person name="Guo C."/>
            <person name="Argimon S."/>
            <person name="Zhang W."/>
            <person name="Yang X."/>
            <person name="Jeffery I.B."/>
            <person name="Cooney J.C."/>
            <person name="Kagawa T.F."/>
            <person name="Liu W."/>
            <person name="Song Y."/>
            <person name="Salvetti E."/>
            <person name="Wrobel A."/>
            <person name="Rasinkangas P."/>
            <person name="Parkhill J."/>
            <person name="Rea M.C."/>
            <person name="O'Sullivan O."/>
            <person name="Ritari J."/>
            <person name="Douillard F.P."/>
            <person name="Paul Ross R."/>
            <person name="Yang R."/>
            <person name="Briner A.E."/>
            <person name="Felis G.E."/>
            <person name="de Vos W.M."/>
            <person name="Barrangou R."/>
            <person name="Klaenhammer T.R."/>
            <person name="Caufield P.W."/>
            <person name="Cui Y."/>
            <person name="Zhang H."/>
            <person name="O'Toole P.W."/>
        </authorList>
    </citation>
    <scope>NUCLEOTIDE SEQUENCE [LARGE SCALE GENOMIC DNA]</scope>
    <source>
        <strain evidence="14 15">DSM 24302</strain>
    </source>
</reference>
<dbReference type="PROSITE" id="PS00108">
    <property type="entry name" value="PROTEIN_KINASE_ST"/>
    <property type="match status" value="1"/>
</dbReference>
<evidence type="ECO:0000256" key="10">
    <source>
        <dbReference type="SAM" id="MobiDB-lite"/>
    </source>
</evidence>
<dbReference type="STRING" id="1423802.FC56_GL000607"/>
<dbReference type="InterPro" id="IPR000719">
    <property type="entry name" value="Prot_kinase_dom"/>
</dbReference>
<keyword evidence="11" id="KW-0472">Membrane</keyword>
<keyword evidence="6 9" id="KW-0067">ATP-binding</keyword>
<sequence>MRKGFVLNGRYQIIKRLGEGGMADVYLAKDLILDRLVAVKVLRLDFRDDKKAQERFRHEAMAATALDNPHIVGIYDVDEMDGMQYIAMEYIDGEDLKYYIKNHFPIPYAQVIDILEQILSAVHEAHRHNIIHRDLKPKNVLIDKNGYAKITDFGISKAESENTMTQTRSIVGSIHYLSPEQIKGQVANQQSDIYSLGIILYEMLTGKVPFNGETAVSIAIKHSQTPIPSVRDFDPRIPQALENVVLKATTKDPRNRYDTVAQMADDLRTSLDQSRANEAKFTSELDDDAEQTRVMPFAPLRPELVEAAAKANDESAKDDVKDTENRNVSPKKKPGKYKRKVALTILVVILVLSGLTMVLLARIGSKASVPNLTNLTRQTAIKRLAQNDLAVGKITYEANDEVEKNNVVKTNPQAGRSVRKKTKVNLTVSSGPKLIKLENYVGQDYKVIANKLSILGFTVKRRNASSSTFKAGKILQQDFKPGQKAVPKNKVITFIVSTGVKQITLENLTGMSKEQVISYMNEQGINPVFDYVYSNIQDKGKVVKQSPGAGQTIQQGSSVVVYLSRGKQKTQKAITSFNVRIKIPFEDATTTGQNKTTNTAYSQRKANPSLAVSSDSVSSEANSSSEISSSSSDEDSTADADSSPTKPTENIVLIYLKDHDHTFASVYKQMVITKDTNVILPFKLGDNEVGKYKVIRNGKVILRENNVTADSN</sequence>
<feature type="transmembrane region" description="Helical" evidence="11">
    <location>
        <begin position="341"/>
        <end position="361"/>
    </location>
</feature>
<evidence type="ECO:0000259" key="12">
    <source>
        <dbReference type="PROSITE" id="PS50011"/>
    </source>
</evidence>
<accession>A0A0R2CPZ6</accession>
<evidence type="ECO:0000256" key="5">
    <source>
        <dbReference type="ARBA" id="ARBA00022777"/>
    </source>
</evidence>
<organism evidence="14 15">
    <name type="scientific">Lentilactobacillus senioris DSM 24302 = JCM 17472</name>
    <dbReference type="NCBI Taxonomy" id="1423802"/>
    <lineage>
        <taxon>Bacteria</taxon>
        <taxon>Bacillati</taxon>
        <taxon>Bacillota</taxon>
        <taxon>Bacilli</taxon>
        <taxon>Lactobacillales</taxon>
        <taxon>Lactobacillaceae</taxon>
        <taxon>Lentilactobacillus</taxon>
    </lineage>
</organism>
<dbReference type="InterPro" id="IPR011009">
    <property type="entry name" value="Kinase-like_dom_sf"/>
</dbReference>
<evidence type="ECO:0000256" key="4">
    <source>
        <dbReference type="ARBA" id="ARBA00022741"/>
    </source>
</evidence>
<dbReference type="CDD" id="cd14014">
    <property type="entry name" value="STKc_PknB_like"/>
    <property type="match status" value="1"/>
</dbReference>
<dbReference type="SUPFAM" id="SSF56112">
    <property type="entry name" value="Protein kinase-like (PK-like)"/>
    <property type="match status" value="1"/>
</dbReference>
<evidence type="ECO:0000259" key="13">
    <source>
        <dbReference type="PROSITE" id="PS51178"/>
    </source>
</evidence>
<comment type="catalytic activity">
    <reaction evidence="8">
        <text>L-seryl-[protein] + ATP = O-phospho-L-seryl-[protein] + ADP + H(+)</text>
        <dbReference type="Rhea" id="RHEA:17989"/>
        <dbReference type="Rhea" id="RHEA-COMP:9863"/>
        <dbReference type="Rhea" id="RHEA-COMP:11604"/>
        <dbReference type="ChEBI" id="CHEBI:15378"/>
        <dbReference type="ChEBI" id="CHEBI:29999"/>
        <dbReference type="ChEBI" id="CHEBI:30616"/>
        <dbReference type="ChEBI" id="CHEBI:83421"/>
        <dbReference type="ChEBI" id="CHEBI:456216"/>
        <dbReference type="EC" id="2.7.11.1"/>
    </reaction>
</comment>
<feature type="domain" description="PASTA" evidence="13">
    <location>
        <begin position="363"/>
        <end position="430"/>
    </location>
</feature>
<feature type="region of interest" description="Disordered" evidence="10">
    <location>
        <begin position="590"/>
        <end position="645"/>
    </location>
</feature>
<dbReference type="RefSeq" id="WP_056978364.1">
    <property type="nucleotide sequence ID" value="NZ_AYZR01000008.1"/>
</dbReference>
<evidence type="ECO:0000256" key="11">
    <source>
        <dbReference type="SAM" id="Phobius"/>
    </source>
</evidence>
<feature type="compositionally biased region" description="Basic and acidic residues" evidence="10">
    <location>
        <begin position="311"/>
        <end position="325"/>
    </location>
</feature>
<name>A0A0R2CPZ6_9LACO</name>
<dbReference type="PATRIC" id="fig|1423802.4.peg.616"/>
<keyword evidence="15" id="KW-1185">Reference proteome</keyword>
<feature type="region of interest" description="Disordered" evidence="10">
    <location>
        <begin position="309"/>
        <end position="334"/>
    </location>
</feature>
<evidence type="ECO:0000256" key="9">
    <source>
        <dbReference type="PROSITE-ProRule" id="PRU10141"/>
    </source>
</evidence>
<dbReference type="Gene3D" id="1.10.510.10">
    <property type="entry name" value="Transferase(Phosphotransferase) domain 1"/>
    <property type="match status" value="1"/>
</dbReference>
<dbReference type="Gene3D" id="2.60.40.2560">
    <property type="match status" value="1"/>
</dbReference>
<feature type="compositionally biased region" description="Low complexity" evidence="10">
    <location>
        <begin position="613"/>
        <end position="631"/>
    </location>
</feature>
<evidence type="ECO:0000256" key="8">
    <source>
        <dbReference type="ARBA" id="ARBA00048679"/>
    </source>
</evidence>
<evidence type="ECO:0000256" key="2">
    <source>
        <dbReference type="ARBA" id="ARBA00022527"/>
    </source>
</evidence>
<dbReference type="InterPro" id="IPR017441">
    <property type="entry name" value="Protein_kinase_ATP_BS"/>
</dbReference>
<feature type="compositionally biased region" description="Polar residues" evidence="10">
    <location>
        <begin position="600"/>
        <end position="612"/>
    </location>
</feature>
<dbReference type="InterPro" id="IPR005543">
    <property type="entry name" value="PASTA_dom"/>
</dbReference>
<dbReference type="FunFam" id="1.10.510.10:FF:000021">
    <property type="entry name" value="Serine/threonine protein kinase"/>
    <property type="match status" value="1"/>
</dbReference>
<feature type="compositionally biased region" description="Low complexity" evidence="10">
    <location>
        <begin position="590"/>
        <end position="599"/>
    </location>
</feature>
<evidence type="ECO:0000256" key="3">
    <source>
        <dbReference type="ARBA" id="ARBA00022679"/>
    </source>
</evidence>
<evidence type="ECO:0000313" key="14">
    <source>
        <dbReference type="EMBL" id="KRM93887.1"/>
    </source>
</evidence>
<feature type="domain" description="Protein kinase" evidence="12">
    <location>
        <begin position="11"/>
        <end position="271"/>
    </location>
</feature>
<dbReference type="PROSITE" id="PS50011">
    <property type="entry name" value="PROTEIN_KINASE_DOM"/>
    <property type="match status" value="1"/>
</dbReference>
<dbReference type="Gene3D" id="3.30.200.20">
    <property type="entry name" value="Phosphorylase Kinase, domain 1"/>
    <property type="match status" value="1"/>
</dbReference>
<dbReference type="PROSITE" id="PS00107">
    <property type="entry name" value="PROTEIN_KINASE_ATP"/>
    <property type="match status" value="1"/>
</dbReference>
<dbReference type="FunFam" id="3.30.200.20:FF:000035">
    <property type="entry name" value="Serine/threonine protein kinase Stk1"/>
    <property type="match status" value="1"/>
</dbReference>
<dbReference type="EC" id="2.7.11.1" evidence="1"/>
<proteinExistence type="predicted"/>
<dbReference type="Proteomes" id="UP000051256">
    <property type="component" value="Unassembled WGS sequence"/>
</dbReference>
<dbReference type="Gene3D" id="3.30.10.20">
    <property type="match status" value="3"/>
</dbReference>
<protein>
    <recommendedName>
        <fullName evidence="1">non-specific serine/threonine protein kinase</fullName>
        <ecNumber evidence="1">2.7.11.1</ecNumber>
    </recommendedName>
</protein>
<comment type="caution">
    <text evidence="14">The sequence shown here is derived from an EMBL/GenBank/DDBJ whole genome shotgun (WGS) entry which is preliminary data.</text>
</comment>
<dbReference type="NCBIfam" id="NF033483">
    <property type="entry name" value="PknB_PASTA_kin"/>
    <property type="match status" value="1"/>
</dbReference>
<dbReference type="SUPFAM" id="SSF54184">
    <property type="entry name" value="Penicillin-binding protein 2x (pbp-2x), c-terminal domain"/>
    <property type="match status" value="1"/>
</dbReference>
<keyword evidence="11" id="KW-1133">Transmembrane helix</keyword>
<dbReference type="AlphaFoldDB" id="A0A0R2CPZ6"/>
<dbReference type="Pfam" id="PF03793">
    <property type="entry name" value="PASTA"/>
    <property type="match status" value="3"/>
</dbReference>
<keyword evidence="5 14" id="KW-0418">Kinase</keyword>
<dbReference type="GO" id="GO:0005524">
    <property type="term" value="F:ATP binding"/>
    <property type="evidence" value="ECO:0007669"/>
    <property type="project" value="UniProtKB-UniRule"/>
</dbReference>
<gene>
    <name evidence="14" type="ORF">FC56_GL000607</name>
</gene>
<evidence type="ECO:0000256" key="7">
    <source>
        <dbReference type="ARBA" id="ARBA00047899"/>
    </source>
</evidence>
<evidence type="ECO:0000256" key="6">
    <source>
        <dbReference type="ARBA" id="ARBA00022840"/>
    </source>
</evidence>
<evidence type="ECO:0000313" key="15">
    <source>
        <dbReference type="Proteomes" id="UP000051256"/>
    </source>
</evidence>
<feature type="domain" description="PASTA" evidence="13">
    <location>
        <begin position="431"/>
        <end position="498"/>
    </location>
</feature>
<dbReference type="InterPro" id="IPR008271">
    <property type="entry name" value="Ser/Thr_kinase_AS"/>
</dbReference>
<keyword evidence="2" id="KW-0723">Serine/threonine-protein kinase</keyword>
<comment type="catalytic activity">
    <reaction evidence="7">
        <text>L-threonyl-[protein] + ATP = O-phospho-L-threonyl-[protein] + ADP + H(+)</text>
        <dbReference type="Rhea" id="RHEA:46608"/>
        <dbReference type="Rhea" id="RHEA-COMP:11060"/>
        <dbReference type="Rhea" id="RHEA-COMP:11605"/>
        <dbReference type="ChEBI" id="CHEBI:15378"/>
        <dbReference type="ChEBI" id="CHEBI:30013"/>
        <dbReference type="ChEBI" id="CHEBI:30616"/>
        <dbReference type="ChEBI" id="CHEBI:61977"/>
        <dbReference type="ChEBI" id="CHEBI:456216"/>
        <dbReference type="EC" id="2.7.11.1"/>
    </reaction>
</comment>
<dbReference type="SMART" id="SM00220">
    <property type="entry name" value="S_TKc"/>
    <property type="match status" value="1"/>
</dbReference>
<dbReference type="SMART" id="SM00740">
    <property type="entry name" value="PASTA"/>
    <property type="match status" value="3"/>
</dbReference>
<dbReference type="CDD" id="cd06577">
    <property type="entry name" value="PASTA_pknB"/>
    <property type="match status" value="3"/>
</dbReference>
<evidence type="ECO:0000256" key="1">
    <source>
        <dbReference type="ARBA" id="ARBA00012513"/>
    </source>
</evidence>
<dbReference type="PANTHER" id="PTHR43289">
    <property type="entry name" value="MITOGEN-ACTIVATED PROTEIN KINASE KINASE KINASE 20-RELATED"/>
    <property type="match status" value="1"/>
</dbReference>
<dbReference type="PROSITE" id="PS51178">
    <property type="entry name" value="PASTA"/>
    <property type="match status" value="3"/>
</dbReference>
<dbReference type="Pfam" id="PF00069">
    <property type="entry name" value="Pkinase"/>
    <property type="match status" value="1"/>
</dbReference>
<feature type="domain" description="PASTA" evidence="13">
    <location>
        <begin position="499"/>
        <end position="565"/>
    </location>
</feature>
<keyword evidence="4 9" id="KW-0547">Nucleotide-binding</keyword>
<dbReference type="EMBL" id="AYZR01000008">
    <property type="protein sequence ID" value="KRM93887.1"/>
    <property type="molecule type" value="Genomic_DNA"/>
</dbReference>
<keyword evidence="3" id="KW-0808">Transferase</keyword>
<dbReference type="GO" id="GO:0004674">
    <property type="term" value="F:protein serine/threonine kinase activity"/>
    <property type="evidence" value="ECO:0007669"/>
    <property type="project" value="UniProtKB-KW"/>
</dbReference>